<keyword evidence="3" id="KW-1185">Reference proteome</keyword>
<feature type="domain" description="MOSC" evidence="1">
    <location>
        <begin position="125"/>
        <end position="269"/>
    </location>
</feature>
<dbReference type="GO" id="GO:0030170">
    <property type="term" value="F:pyridoxal phosphate binding"/>
    <property type="evidence" value="ECO:0007669"/>
    <property type="project" value="InterPro"/>
</dbReference>
<evidence type="ECO:0000313" key="3">
    <source>
        <dbReference type="Proteomes" id="UP000297475"/>
    </source>
</evidence>
<dbReference type="OrthoDB" id="9793178at2"/>
<organism evidence="2 3">
    <name type="scientific">Natronospirillum operosum</name>
    <dbReference type="NCBI Taxonomy" id="2759953"/>
    <lineage>
        <taxon>Bacteria</taxon>
        <taxon>Pseudomonadati</taxon>
        <taxon>Pseudomonadota</taxon>
        <taxon>Gammaproteobacteria</taxon>
        <taxon>Oceanospirillales</taxon>
        <taxon>Natronospirillaceae</taxon>
        <taxon>Natronospirillum</taxon>
    </lineage>
</organism>
<dbReference type="InterPro" id="IPR005302">
    <property type="entry name" value="MoCF_Sase_C"/>
</dbReference>
<dbReference type="SUPFAM" id="SSF50800">
    <property type="entry name" value="PK beta-barrel domain-like"/>
    <property type="match status" value="1"/>
</dbReference>
<dbReference type="InterPro" id="IPR011037">
    <property type="entry name" value="Pyrv_Knase-like_insert_dom_sf"/>
</dbReference>
<gene>
    <name evidence="2" type="ORF">E4656_04695</name>
</gene>
<dbReference type="PANTHER" id="PTHR14237:SF19">
    <property type="entry name" value="MITOCHONDRIAL AMIDOXIME REDUCING COMPONENT 1"/>
    <property type="match status" value="1"/>
</dbReference>
<dbReference type="Proteomes" id="UP000297475">
    <property type="component" value="Unassembled WGS sequence"/>
</dbReference>
<protein>
    <submittedName>
        <fullName evidence="2">MOSC domain-containing protein</fullName>
    </submittedName>
</protein>
<dbReference type="PANTHER" id="PTHR14237">
    <property type="entry name" value="MOLYBDOPTERIN COFACTOR SULFURASE MOSC"/>
    <property type="match status" value="1"/>
</dbReference>
<sequence length="279" mass="30768">MSEEPAVRELLVTGLWTYPVKGMAGNPVASLRFDESGPVDDRRWMLVDAQGQFMSQRKTPVLGLFHASLLGQQLRITAPDGEQCPVNPEDCTQDTEVTVWHDTVQVSVASQAVNQWLGHYLDTPVRLVRYRTDAPRAVNAQWARGQVGFADGFPLLVCHEESLQALNQNAPVPLEMARFRPNVVVSGGEPWAEHDWAALESDQHRLNLVKPCERCAVVTLRPGTEERTPTVLRHILAHNAIGGKPVFGVNAMAGLAESPLMLGEIMRPVTRSTQRVSAT</sequence>
<dbReference type="GO" id="GO:0030151">
    <property type="term" value="F:molybdenum ion binding"/>
    <property type="evidence" value="ECO:0007669"/>
    <property type="project" value="InterPro"/>
</dbReference>
<dbReference type="InterPro" id="IPR005303">
    <property type="entry name" value="MOCOS_middle"/>
</dbReference>
<dbReference type="EMBL" id="SRMF01000001">
    <property type="protein sequence ID" value="TGG95712.1"/>
    <property type="molecule type" value="Genomic_DNA"/>
</dbReference>
<dbReference type="Pfam" id="PF03473">
    <property type="entry name" value="MOSC"/>
    <property type="match status" value="1"/>
</dbReference>
<accession>A0A4Z0WC18</accession>
<dbReference type="Pfam" id="PF03476">
    <property type="entry name" value="MOSC_N"/>
    <property type="match status" value="1"/>
</dbReference>
<evidence type="ECO:0000259" key="1">
    <source>
        <dbReference type="PROSITE" id="PS51340"/>
    </source>
</evidence>
<comment type="caution">
    <text evidence="2">The sequence shown here is derived from an EMBL/GenBank/DDBJ whole genome shotgun (WGS) entry which is preliminary data.</text>
</comment>
<reference evidence="2 3" key="1">
    <citation type="submission" date="2019-04" db="EMBL/GenBank/DDBJ databases">
        <title>Natronospirillum operosus gen. nov., sp. nov., a haloalkaliphilic satellite isolated from decaying biomass of laboratory culture of cyanobacterium Geitlerinema sp. and proposal of Natronospirillaceae fam. nov. and Saccharospirillaceae fam. nov.</title>
        <authorList>
            <person name="Kevbrin V."/>
            <person name="Boltyanskaya Y."/>
            <person name="Koziaeva V."/>
            <person name="Grouzdev D.S."/>
            <person name="Park M."/>
            <person name="Cho J."/>
        </authorList>
    </citation>
    <scope>NUCLEOTIDE SEQUENCE [LARGE SCALE GENOMIC DNA]</scope>
    <source>
        <strain evidence="2 3">G-116</strain>
    </source>
</reference>
<proteinExistence type="predicted"/>
<dbReference type="AlphaFoldDB" id="A0A4Z0WC18"/>
<dbReference type="SUPFAM" id="SSF141673">
    <property type="entry name" value="MOSC N-terminal domain-like"/>
    <property type="match status" value="1"/>
</dbReference>
<dbReference type="PROSITE" id="PS51340">
    <property type="entry name" value="MOSC"/>
    <property type="match status" value="1"/>
</dbReference>
<name>A0A4Z0WC18_9GAMM</name>
<dbReference type="GO" id="GO:0003824">
    <property type="term" value="F:catalytic activity"/>
    <property type="evidence" value="ECO:0007669"/>
    <property type="project" value="InterPro"/>
</dbReference>
<evidence type="ECO:0000313" key="2">
    <source>
        <dbReference type="EMBL" id="TGG95712.1"/>
    </source>
</evidence>